<evidence type="ECO:0000256" key="7">
    <source>
        <dbReference type="ARBA" id="ARBA00031466"/>
    </source>
</evidence>
<dbReference type="NCBIfam" id="NF008993">
    <property type="entry name" value="PRK12336.1"/>
    <property type="match status" value="1"/>
</dbReference>
<evidence type="ECO:0000313" key="12">
    <source>
        <dbReference type="Proteomes" id="UP000273278"/>
    </source>
</evidence>
<dbReference type="Pfam" id="PF01938">
    <property type="entry name" value="TRAM"/>
    <property type="match status" value="1"/>
</dbReference>
<evidence type="ECO:0000256" key="8">
    <source>
        <dbReference type="ARBA" id="ARBA00032408"/>
    </source>
</evidence>
<dbReference type="PANTHER" id="PTHR23001">
    <property type="entry name" value="EUKARYOTIC TRANSLATION INITIATION FACTOR"/>
    <property type="match status" value="1"/>
</dbReference>
<evidence type="ECO:0000256" key="3">
    <source>
        <dbReference type="ARBA" id="ARBA00011243"/>
    </source>
</evidence>
<dbReference type="GeneID" id="41321119"/>
<evidence type="ECO:0000256" key="2">
    <source>
        <dbReference type="ARBA" id="ARBA00010397"/>
    </source>
</evidence>
<dbReference type="SUPFAM" id="SSF75689">
    <property type="entry name" value="Zinc-binding domain of translation initiation factor 2 beta"/>
    <property type="match status" value="1"/>
</dbReference>
<dbReference type="FunFam" id="3.30.30.170:FF:000001">
    <property type="entry name" value="Eukaryotic translation initiation factor 2 subunit"/>
    <property type="match status" value="1"/>
</dbReference>
<dbReference type="NCBIfam" id="NF003067">
    <property type="entry name" value="PRK03988.1"/>
    <property type="match status" value="1"/>
</dbReference>
<dbReference type="PROSITE" id="PS50926">
    <property type="entry name" value="TRAM"/>
    <property type="match status" value="1"/>
</dbReference>
<reference evidence="11 12" key="1">
    <citation type="submission" date="2016-10" db="EMBL/GenBank/DDBJ databases">
        <title>Complete genome of the TMA-utilizing, human hosted archaeon Methanomethylophilus alvus Gen. nov, sp. nov., strain Mx-05, derived from a pure culture.</title>
        <authorList>
            <person name="Brugere J.-F."/>
            <person name="Ben Hania W."/>
            <person name="Chaudhary P.P."/>
            <person name="Gaci N."/>
            <person name="Borrel G."/>
            <person name="Cao Van Tuat L."/>
            <person name="Fardeau M.-L."/>
            <person name="Harris H.M.B."/>
            <person name="O'Toole P.W."/>
            <person name="Ollivier B."/>
        </authorList>
    </citation>
    <scope>NUCLEOTIDE SEQUENCE [LARGE SCALE GENOMIC DNA]</scope>
    <source>
        <strain evidence="11 12">Mx-05</strain>
    </source>
</reference>
<dbReference type="AlphaFoldDB" id="A0A3G3IF86"/>
<comment type="function">
    <text evidence="1 9">eIF-2 functions in the early steps of protein synthesis by forming a ternary complex with GTP and initiator tRNA.</text>
</comment>
<dbReference type="SUPFAM" id="SSF50249">
    <property type="entry name" value="Nucleic acid-binding proteins"/>
    <property type="match status" value="1"/>
</dbReference>
<feature type="domain" description="TRAM" evidence="10">
    <location>
        <begin position="147"/>
        <end position="205"/>
    </location>
</feature>
<organism evidence="11 12">
    <name type="scientific">Methanomethylophilus alvi</name>
    <dbReference type="NCBI Taxonomy" id="1291540"/>
    <lineage>
        <taxon>Archaea</taxon>
        <taxon>Methanobacteriati</taxon>
        <taxon>Thermoplasmatota</taxon>
        <taxon>Thermoplasmata</taxon>
        <taxon>Methanomassiliicoccales</taxon>
        <taxon>Methanomethylophilaceae</taxon>
        <taxon>Methanomethylophilus</taxon>
    </lineage>
</organism>
<dbReference type="Gene3D" id="3.30.30.170">
    <property type="match status" value="1"/>
</dbReference>
<dbReference type="InterPro" id="IPR012340">
    <property type="entry name" value="NA-bd_OB-fold"/>
</dbReference>
<evidence type="ECO:0000256" key="6">
    <source>
        <dbReference type="ARBA" id="ARBA00022917"/>
    </source>
</evidence>
<evidence type="ECO:0000256" key="4">
    <source>
        <dbReference type="ARBA" id="ARBA00022314"/>
    </source>
</evidence>
<evidence type="ECO:0000256" key="9">
    <source>
        <dbReference type="HAMAP-Rule" id="MF_00232"/>
    </source>
</evidence>
<dbReference type="HAMAP" id="MF_00232">
    <property type="entry name" value="eIF_2_beta"/>
    <property type="match status" value="1"/>
</dbReference>
<evidence type="ECO:0000313" key="11">
    <source>
        <dbReference type="EMBL" id="AYQ54507.1"/>
    </source>
</evidence>
<dbReference type="PANTHER" id="PTHR23001:SF3">
    <property type="entry name" value="EUKARYOTIC TRANSLATION INITIATION FACTOR 2 SUBUNIT 2"/>
    <property type="match status" value="1"/>
</dbReference>
<dbReference type="InterPro" id="IPR004458">
    <property type="entry name" value="TIF2_bsu_arc"/>
</dbReference>
<proteinExistence type="inferred from homology"/>
<dbReference type="NCBIfam" id="TIGR00311">
    <property type="entry name" value="aIF-2beta"/>
    <property type="match status" value="1"/>
</dbReference>
<dbReference type="GO" id="GO:0003743">
    <property type="term" value="F:translation initiation factor activity"/>
    <property type="evidence" value="ECO:0007669"/>
    <property type="project" value="UniProtKB-UniRule"/>
</dbReference>
<accession>A0A3G3IF86</accession>
<dbReference type="InterPro" id="IPR002792">
    <property type="entry name" value="TRAM_dom"/>
</dbReference>
<protein>
    <recommendedName>
        <fullName evidence="4 9">Translation initiation factor 2 subunit beta</fullName>
    </recommendedName>
    <alternativeName>
        <fullName evidence="7 9">aIF2-beta</fullName>
    </alternativeName>
    <alternativeName>
        <fullName evidence="8 9">eIF-2-beta</fullName>
    </alternativeName>
</protein>
<keyword evidence="6 9" id="KW-0648">Protein biosynthesis</keyword>
<keyword evidence="5 9" id="KW-0396">Initiation factor</keyword>
<dbReference type="SMART" id="SM00653">
    <property type="entry name" value="eIF2B_5"/>
    <property type="match status" value="1"/>
</dbReference>
<evidence type="ECO:0000256" key="1">
    <source>
        <dbReference type="ARBA" id="ARBA00003323"/>
    </source>
</evidence>
<dbReference type="EMBL" id="CP017686">
    <property type="protein sequence ID" value="AYQ54507.1"/>
    <property type="molecule type" value="Genomic_DNA"/>
</dbReference>
<dbReference type="InterPro" id="IPR016190">
    <property type="entry name" value="Transl_init_fac_IF2/IF5_Zn-bd"/>
</dbReference>
<comment type="subunit">
    <text evidence="3 9">Heterotrimer composed of an alpha, a beta and a gamma chain.</text>
</comment>
<comment type="similarity">
    <text evidence="2 9">Belongs to the eIF-2-beta/eIF-5 family.</text>
</comment>
<dbReference type="InterPro" id="IPR045196">
    <property type="entry name" value="IF2/IF5"/>
</dbReference>
<dbReference type="OMA" id="MLRCDAC"/>
<name>A0A3G3IF86_9ARCH</name>
<evidence type="ECO:0000256" key="5">
    <source>
        <dbReference type="ARBA" id="ARBA00022540"/>
    </source>
</evidence>
<evidence type="ECO:0000259" key="10">
    <source>
        <dbReference type="PROSITE" id="PS50926"/>
    </source>
</evidence>
<sequence length="210" mass="23763">MEENDYLAMLDRAKSQLPDQIEQHERFELPELDIIQEGKITIFKNFIDVTDKLRRDPQHLLQYLLKELGTPGNLEGRRVVFKAKISTSHIDEKIKDYTETYVICSECGRPDTHIEKEDRTFILVCEACGARRPIMVRKAAKAEDANTLRPGDVIEVTINDVGKKGDGVGKYMDYLIIVPGTTRGTRTNVKITNISAKTAFGQVTTEAVNH</sequence>
<dbReference type="SUPFAM" id="SSF100966">
    <property type="entry name" value="Translation initiation factor 2 beta, aIF2beta, N-terminal domain"/>
    <property type="match status" value="1"/>
</dbReference>
<dbReference type="Pfam" id="PF01873">
    <property type="entry name" value="eIF-5_eIF-2B"/>
    <property type="match status" value="1"/>
</dbReference>
<dbReference type="Gene3D" id="2.40.50.140">
    <property type="entry name" value="Nucleic acid-binding proteins"/>
    <property type="match status" value="1"/>
</dbReference>
<dbReference type="RefSeq" id="WP_015504219.1">
    <property type="nucleotide sequence ID" value="NZ_CAYARL010000008.1"/>
</dbReference>
<dbReference type="InterPro" id="IPR016189">
    <property type="entry name" value="Transl_init_fac_IF2/IF5_N"/>
</dbReference>
<dbReference type="Proteomes" id="UP000273278">
    <property type="component" value="Chromosome"/>
</dbReference>
<dbReference type="InterPro" id="IPR002735">
    <property type="entry name" value="Transl_init_fac_IF2/IF5_dom"/>
</dbReference>
<gene>
    <name evidence="9" type="primary">eif2b</name>
    <name evidence="11" type="ORF">BKD89_01585</name>
</gene>